<evidence type="ECO:0000256" key="6">
    <source>
        <dbReference type="ARBA" id="ARBA00022723"/>
    </source>
</evidence>
<comment type="similarity">
    <text evidence="2">Belongs to the uracil-DNA glycosylase (UDG) superfamily. Type 4 (UDGa) family.</text>
</comment>
<evidence type="ECO:0000256" key="10">
    <source>
        <dbReference type="ARBA" id="ARBA00023014"/>
    </source>
</evidence>
<dbReference type="GO" id="GO:0004844">
    <property type="term" value="F:uracil DNA N-glycosylase activity"/>
    <property type="evidence" value="ECO:0007669"/>
    <property type="project" value="UniProtKB-EC"/>
</dbReference>
<dbReference type="Gene3D" id="3.40.470.10">
    <property type="entry name" value="Uracil-DNA glycosylase-like domain"/>
    <property type="match status" value="1"/>
</dbReference>
<dbReference type="PANTHER" id="PTHR33693">
    <property type="entry name" value="TYPE-5 URACIL-DNA GLYCOSYLASE"/>
    <property type="match status" value="1"/>
</dbReference>
<dbReference type="InterPro" id="IPR051536">
    <property type="entry name" value="UDG_Type-4/5"/>
</dbReference>
<dbReference type="STRING" id="105559.Nwat_1943"/>
<dbReference type="InterPro" id="IPR005122">
    <property type="entry name" value="Uracil-DNA_glycosylase-like"/>
</dbReference>
<dbReference type="PANTHER" id="PTHR33693:SF1">
    <property type="entry name" value="TYPE-4 URACIL-DNA GLYCOSYLASE"/>
    <property type="match status" value="1"/>
</dbReference>
<dbReference type="InterPro" id="IPR036895">
    <property type="entry name" value="Uracil-DNA_glycosylase-like_sf"/>
</dbReference>
<gene>
    <name evidence="13" type="ordered locus">Nwat_1943</name>
</gene>
<sequence length="189" mass="20965">MDDLLKKAATLHELAQYCNRYLGPNVVKGEKLVFGEGPSSAKIMIIGEAPGVQEAKTGQPFVGSSGQLLTKLLHQIGLKREQIYISNILKTHPPGNRKPHRSEIKRELPFLLRQIELLQPQLLVLLGATALQALLDPNAKITKLRGQWLEIKNLPTFVTYHPAAALRDETKKAALAQDFASLQGYLESR</sequence>
<dbReference type="SMART" id="SM00986">
    <property type="entry name" value="UDG"/>
    <property type="match status" value="1"/>
</dbReference>
<evidence type="ECO:0000259" key="12">
    <source>
        <dbReference type="SMART" id="SM00986"/>
    </source>
</evidence>
<feature type="domain" description="Uracil-DNA glycosylase-like" evidence="12">
    <location>
        <begin position="34"/>
        <end position="180"/>
    </location>
</feature>
<dbReference type="GO" id="GO:0051539">
    <property type="term" value="F:4 iron, 4 sulfur cluster binding"/>
    <property type="evidence" value="ECO:0007669"/>
    <property type="project" value="UniProtKB-KW"/>
</dbReference>
<keyword evidence="10" id="KW-0411">Iron-sulfur</keyword>
<protein>
    <recommendedName>
        <fullName evidence="4">Type-4 uracil-DNA glycosylase</fullName>
        <ecNumber evidence="3">3.2.2.27</ecNumber>
    </recommendedName>
</protein>
<comment type="catalytic activity">
    <reaction evidence="1">
        <text>Hydrolyzes single-stranded DNA or mismatched double-stranded DNA and polynucleotides, releasing free uracil.</text>
        <dbReference type="EC" id="3.2.2.27"/>
    </reaction>
</comment>
<evidence type="ECO:0000256" key="2">
    <source>
        <dbReference type="ARBA" id="ARBA00006521"/>
    </source>
</evidence>
<dbReference type="eggNOG" id="COG1573">
    <property type="taxonomic scope" value="Bacteria"/>
</dbReference>
<keyword evidence="6" id="KW-0479">Metal-binding</keyword>
<dbReference type="CDD" id="cd10030">
    <property type="entry name" value="UDG-F4_TTUDGA_SPO1dp_like"/>
    <property type="match status" value="1"/>
</dbReference>
<evidence type="ECO:0000256" key="3">
    <source>
        <dbReference type="ARBA" id="ARBA00012030"/>
    </source>
</evidence>
<dbReference type="Pfam" id="PF03167">
    <property type="entry name" value="UDG"/>
    <property type="match status" value="1"/>
</dbReference>
<evidence type="ECO:0000256" key="5">
    <source>
        <dbReference type="ARBA" id="ARBA00022485"/>
    </source>
</evidence>
<dbReference type="KEGG" id="nwa:Nwat_1943"/>
<dbReference type="SMART" id="SM00987">
    <property type="entry name" value="UreE_C"/>
    <property type="match status" value="1"/>
</dbReference>
<keyword evidence="5" id="KW-0004">4Fe-4S</keyword>
<proteinExistence type="inferred from homology"/>
<dbReference type="Proteomes" id="UP000000393">
    <property type="component" value="Chromosome"/>
</dbReference>
<evidence type="ECO:0000256" key="1">
    <source>
        <dbReference type="ARBA" id="ARBA00001400"/>
    </source>
</evidence>
<evidence type="ECO:0000313" key="14">
    <source>
        <dbReference type="Proteomes" id="UP000000393"/>
    </source>
</evidence>
<dbReference type="NCBIfam" id="TIGR00758">
    <property type="entry name" value="UDG_fam4"/>
    <property type="match status" value="1"/>
</dbReference>
<dbReference type="GO" id="GO:0046872">
    <property type="term" value="F:metal ion binding"/>
    <property type="evidence" value="ECO:0007669"/>
    <property type="project" value="UniProtKB-KW"/>
</dbReference>
<keyword evidence="7" id="KW-0227">DNA damage</keyword>
<keyword evidence="8" id="KW-0378">Hydrolase</keyword>
<evidence type="ECO:0000313" key="13">
    <source>
        <dbReference type="EMBL" id="ADJ28783.1"/>
    </source>
</evidence>
<dbReference type="EC" id="3.2.2.27" evidence="3"/>
<keyword evidence="9" id="KW-0408">Iron</keyword>
<dbReference type="InterPro" id="IPR005273">
    <property type="entry name" value="Ura-DNA_glyco_family4"/>
</dbReference>
<dbReference type="EMBL" id="CP002086">
    <property type="protein sequence ID" value="ADJ28783.1"/>
    <property type="molecule type" value="Genomic_DNA"/>
</dbReference>
<organism evidence="13 14">
    <name type="scientific">Nitrosococcus watsoni (strain C-113)</name>
    <dbReference type="NCBI Taxonomy" id="105559"/>
    <lineage>
        <taxon>Bacteria</taxon>
        <taxon>Pseudomonadati</taxon>
        <taxon>Pseudomonadota</taxon>
        <taxon>Gammaproteobacteria</taxon>
        <taxon>Chromatiales</taxon>
        <taxon>Chromatiaceae</taxon>
        <taxon>Nitrosococcus</taxon>
    </lineage>
</organism>
<dbReference type="AlphaFoldDB" id="D8K7A6"/>
<evidence type="ECO:0000256" key="4">
    <source>
        <dbReference type="ARBA" id="ARBA00019403"/>
    </source>
</evidence>
<dbReference type="HOGENOM" id="CLU_044815_1_3_6"/>
<evidence type="ECO:0000256" key="9">
    <source>
        <dbReference type="ARBA" id="ARBA00023004"/>
    </source>
</evidence>
<reference evidence="13 14" key="1">
    <citation type="submission" date="2010-06" db="EMBL/GenBank/DDBJ databases">
        <title>Complete sequence of chromosome of Nitrosococcus watsoni C-113.</title>
        <authorList>
            <consortium name="US DOE Joint Genome Institute"/>
            <person name="Lucas S."/>
            <person name="Copeland A."/>
            <person name="Lapidus A."/>
            <person name="Cheng J.-F."/>
            <person name="Bruce D."/>
            <person name="Goodwin L."/>
            <person name="Pitluck S."/>
            <person name="Malfatti S.A."/>
            <person name="Chain P.S.G."/>
            <person name="Land M."/>
            <person name="Hauser L."/>
            <person name="Kyrpides N."/>
            <person name="Ivanova N."/>
            <person name="Cambell M.A."/>
            <person name="Heidelberg J.F."/>
            <person name="Klotz M.G."/>
            <person name="Woyke T."/>
        </authorList>
    </citation>
    <scope>NUCLEOTIDE SEQUENCE [LARGE SCALE GENOMIC DNA]</scope>
    <source>
        <strain evidence="13 14">C-113</strain>
    </source>
</reference>
<keyword evidence="14" id="KW-1185">Reference proteome</keyword>
<dbReference type="OrthoDB" id="5290748at2"/>
<name>D8K7A6_NITWC</name>
<evidence type="ECO:0000256" key="7">
    <source>
        <dbReference type="ARBA" id="ARBA00022763"/>
    </source>
</evidence>
<accession>D8K7A6</accession>
<evidence type="ECO:0000256" key="8">
    <source>
        <dbReference type="ARBA" id="ARBA00022801"/>
    </source>
</evidence>
<keyword evidence="11" id="KW-0234">DNA repair</keyword>
<evidence type="ECO:0000256" key="11">
    <source>
        <dbReference type="ARBA" id="ARBA00023204"/>
    </source>
</evidence>
<dbReference type="GO" id="GO:0006281">
    <property type="term" value="P:DNA repair"/>
    <property type="evidence" value="ECO:0007669"/>
    <property type="project" value="UniProtKB-KW"/>
</dbReference>
<dbReference type="SUPFAM" id="SSF52141">
    <property type="entry name" value="Uracil-DNA glycosylase-like"/>
    <property type="match status" value="1"/>
</dbReference>